<evidence type="ECO:0000313" key="3">
    <source>
        <dbReference type="Proteomes" id="UP001054252"/>
    </source>
</evidence>
<feature type="region of interest" description="Disordered" evidence="1">
    <location>
        <begin position="1"/>
        <end position="33"/>
    </location>
</feature>
<name>A0AAV5K7W3_9ROSI</name>
<dbReference type="AlphaFoldDB" id="A0AAV5K7W3"/>
<comment type="caution">
    <text evidence="2">The sequence shown here is derived from an EMBL/GenBank/DDBJ whole genome shotgun (WGS) entry which is preliminary data.</text>
</comment>
<keyword evidence="3" id="KW-1185">Reference proteome</keyword>
<gene>
    <name evidence="2" type="ORF">SLEP1_g31330</name>
</gene>
<reference evidence="2 3" key="1">
    <citation type="journal article" date="2021" name="Commun. Biol.">
        <title>The genome of Shorea leprosula (Dipterocarpaceae) highlights the ecological relevance of drought in aseasonal tropical rainforests.</title>
        <authorList>
            <person name="Ng K.K.S."/>
            <person name="Kobayashi M.J."/>
            <person name="Fawcett J.A."/>
            <person name="Hatakeyama M."/>
            <person name="Paape T."/>
            <person name="Ng C.H."/>
            <person name="Ang C.C."/>
            <person name="Tnah L.H."/>
            <person name="Lee C.T."/>
            <person name="Nishiyama T."/>
            <person name="Sese J."/>
            <person name="O'Brien M.J."/>
            <person name="Copetti D."/>
            <person name="Mohd Noor M.I."/>
            <person name="Ong R.C."/>
            <person name="Putra M."/>
            <person name="Sireger I.Z."/>
            <person name="Indrioko S."/>
            <person name="Kosugi Y."/>
            <person name="Izuno A."/>
            <person name="Isagi Y."/>
            <person name="Lee S.L."/>
            <person name="Shimizu K.K."/>
        </authorList>
    </citation>
    <scope>NUCLEOTIDE SEQUENCE [LARGE SCALE GENOMIC DNA]</scope>
    <source>
        <strain evidence="2">214</strain>
    </source>
</reference>
<sequence>MAGPITKAGKPKKYKKRKKRVSSSTNEGGWGLR</sequence>
<evidence type="ECO:0000313" key="2">
    <source>
        <dbReference type="EMBL" id="GKV21343.1"/>
    </source>
</evidence>
<feature type="compositionally biased region" description="Basic residues" evidence="1">
    <location>
        <begin position="9"/>
        <end position="21"/>
    </location>
</feature>
<proteinExistence type="predicted"/>
<evidence type="ECO:0000256" key="1">
    <source>
        <dbReference type="SAM" id="MobiDB-lite"/>
    </source>
</evidence>
<accession>A0AAV5K7W3</accession>
<dbReference type="Proteomes" id="UP001054252">
    <property type="component" value="Unassembled WGS sequence"/>
</dbReference>
<protein>
    <submittedName>
        <fullName evidence="2">Uncharacterized protein</fullName>
    </submittedName>
</protein>
<organism evidence="2 3">
    <name type="scientific">Rubroshorea leprosula</name>
    <dbReference type="NCBI Taxonomy" id="152421"/>
    <lineage>
        <taxon>Eukaryota</taxon>
        <taxon>Viridiplantae</taxon>
        <taxon>Streptophyta</taxon>
        <taxon>Embryophyta</taxon>
        <taxon>Tracheophyta</taxon>
        <taxon>Spermatophyta</taxon>
        <taxon>Magnoliopsida</taxon>
        <taxon>eudicotyledons</taxon>
        <taxon>Gunneridae</taxon>
        <taxon>Pentapetalae</taxon>
        <taxon>rosids</taxon>
        <taxon>malvids</taxon>
        <taxon>Malvales</taxon>
        <taxon>Dipterocarpaceae</taxon>
        <taxon>Rubroshorea</taxon>
    </lineage>
</organism>
<dbReference type="EMBL" id="BPVZ01000057">
    <property type="protein sequence ID" value="GKV21343.1"/>
    <property type="molecule type" value="Genomic_DNA"/>
</dbReference>